<proteinExistence type="predicted"/>
<dbReference type="Proteomes" id="UP000324758">
    <property type="component" value="Unassembled WGS sequence"/>
</dbReference>
<accession>A0A5D3KBN2</accession>
<evidence type="ECO:0000313" key="1">
    <source>
        <dbReference type="EMBL" id="TYL92358.1"/>
    </source>
</evidence>
<dbReference type="PANTHER" id="PTHR43857:SF1">
    <property type="entry name" value="YJGH FAMILY PROTEIN"/>
    <property type="match status" value="1"/>
</dbReference>
<dbReference type="EMBL" id="VSSS01000038">
    <property type="protein sequence ID" value="TYL92358.1"/>
    <property type="molecule type" value="Genomic_DNA"/>
</dbReference>
<evidence type="ECO:0008006" key="3">
    <source>
        <dbReference type="Google" id="ProtNLM"/>
    </source>
</evidence>
<dbReference type="InterPro" id="IPR035959">
    <property type="entry name" value="RutC-like_sf"/>
</dbReference>
<name>A0A5D3KBN2_9BRAD</name>
<comment type="caution">
    <text evidence="1">The sequence shown here is derived from an EMBL/GenBank/DDBJ whole genome shotgun (WGS) entry which is preliminary data.</text>
</comment>
<dbReference type="PANTHER" id="PTHR43857">
    <property type="entry name" value="BLR7761 PROTEIN"/>
    <property type="match status" value="1"/>
</dbReference>
<sequence length="408" mass="45160">MKSSLVWTLPIDHTHHLSGSAGAMTFVGGAGDFDSAGRIRNPGDFDKQLEGAMTNLAEALASESCTLEDVVRLKAHFTAERDDWEVIAALARFFPSDPMPAISTMPEAFQPFAEQTIQIQAIAQRGWRVLADVRAIARPVPEQRKALFRGREVTAGLRAGEFIAVANRAAEVAEGSVEQPDDPVAQSHWIMEKHGETLAALGASLQDSIKLEGYYFGSTREQWTPLSKARASHYREPGPVATVVPCHRLNPKGAQTKIEVMAMRELRKGYDKYIPREDHWPARVWDWTWATPYRQAIRLRDMIWLGGQVPAQPYDNKGRSVMEGQLLPQTRFTMSYIEDLLRPFGRSPADLKLMVCYFTSTGTEAETVAFAKTLADCMGGALPPVTLVPKPMLHSPSTTVEIWGVAQG</sequence>
<evidence type="ECO:0000313" key="2">
    <source>
        <dbReference type="Proteomes" id="UP000324758"/>
    </source>
</evidence>
<organism evidence="1 2">
    <name type="scientific">Bradyrhizobium rifense</name>
    <dbReference type="NCBI Taxonomy" id="515499"/>
    <lineage>
        <taxon>Bacteria</taxon>
        <taxon>Pseudomonadati</taxon>
        <taxon>Pseudomonadota</taxon>
        <taxon>Alphaproteobacteria</taxon>
        <taxon>Hyphomicrobiales</taxon>
        <taxon>Nitrobacteraceae</taxon>
        <taxon>Bradyrhizobium</taxon>
    </lineage>
</organism>
<dbReference type="CDD" id="cd00448">
    <property type="entry name" value="YjgF_YER057c_UK114_family"/>
    <property type="match status" value="1"/>
</dbReference>
<dbReference type="RefSeq" id="WP_148774826.1">
    <property type="nucleotide sequence ID" value="NZ_VSSS01000038.1"/>
</dbReference>
<keyword evidence="2" id="KW-1185">Reference proteome</keyword>
<protein>
    <recommendedName>
        <fullName evidence="3">RidA family protein</fullName>
    </recommendedName>
</protein>
<reference evidence="1 2" key="1">
    <citation type="submission" date="2019-08" db="EMBL/GenBank/DDBJ databases">
        <title>Bradyrhizobium hipponensis sp. nov., a rhizobium isolated from a Lupinus angustifolius root nodule in Tunisia.</title>
        <authorList>
            <person name="Off K."/>
            <person name="Rejili M."/>
            <person name="Mars M."/>
            <person name="Brachmann A."/>
            <person name="Marin M."/>
        </authorList>
    </citation>
    <scope>NUCLEOTIDE SEQUENCE [LARGE SCALE GENOMIC DNA]</scope>
    <source>
        <strain evidence="1 2">CTAW71</strain>
    </source>
</reference>
<dbReference type="Gene3D" id="3.30.1330.40">
    <property type="entry name" value="RutC-like"/>
    <property type="match status" value="3"/>
</dbReference>
<dbReference type="OrthoDB" id="7696925at2"/>
<dbReference type="AlphaFoldDB" id="A0A5D3KBN2"/>
<gene>
    <name evidence="1" type="ORF">FXB40_24920</name>
</gene>
<dbReference type="SUPFAM" id="SSF55298">
    <property type="entry name" value="YjgF-like"/>
    <property type="match status" value="3"/>
</dbReference>